<dbReference type="Gene3D" id="3.20.20.70">
    <property type="entry name" value="Aldolase class I"/>
    <property type="match status" value="1"/>
</dbReference>
<dbReference type="InterPro" id="IPR018225">
    <property type="entry name" value="Transaldolase_AS"/>
</dbReference>
<dbReference type="InterPro" id="IPR001585">
    <property type="entry name" value="TAL/FSA"/>
</dbReference>
<protein>
    <submittedName>
        <fullName evidence="2">Fructose-6-phosphate aldolase 1</fullName>
        <ecNumber evidence="2">4.1.2.-</ecNumber>
    </submittedName>
</protein>
<dbReference type="AlphaFoldDB" id="A0A173S2Q6"/>
<dbReference type="PROSITE" id="PS01054">
    <property type="entry name" value="TRANSALDOLASE_1"/>
    <property type="match status" value="1"/>
</dbReference>
<dbReference type="EMBL" id="CYXT01000005">
    <property type="protein sequence ID" value="CUM84256.1"/>
    <property type="molecule type" value="Genomic_DNA"/>
</dbReference>
<dbReference type="Pfam" id="PF00923">
    <property type="entry name" value="TAL_FSA"/>
    <property type="match status" value="1"/>
</dbReference>
<dbReference type="InterPro" id="IPR013785">
    <property type="entry name" value="Aldolase_TIM"/>
</dbReference>
<dbReference type="GO" id="GO:0016829">
    <property type="term" value="F:lyase activity"/>
    <property type="evidence" value="ECO:0007669"/>
    <property type="project" value="UniProtKB-KW"/>
</dbReference>
<organism evidence="2 3">
    <name type="scientific">Anaerostipes hadrus</name>
    <dbReference type="NCBI Taxonomy" id="649756"/>
    <lineage>
        <taxon>Bacteria</taxon>
        <taxon>Bacillati</taxon>
        <taxon>Bacillota</taxon>
        <taxon>Clostridia</taxon>
        <taxon>Lachnospirales</taxon>
        <taxon>Lachnospiraceae</taxon>
        <taxon>Anaerostipes</taxon>
    </lineage>
</organism>
<accession>A0A173S2Q6</accession>
<keyword evidence="2" id="KW-0456">Lyase</keyword>
<dbReference type="PANTHER" id="PTHR10683:SF40">
    <property type="entry name" value="FRUCTOSE-6-PHOSPHATE ALDOLASE 1-RELATED"/>
    <property type="match status" value="1"/>
</dbReference>
<dbReference type="GO" id="GO:0005975">
    <property type="term" value="P:carbohydrate metabolic process"/>
    <property type="evidence" value="ECO:0007669"/>
    <property type="project" value="InterPro"/>
</dbReference>
<dbReference type="PANTHER" id="PTHR10683">
    <property type="entry name" value="TRANSALDOLASE"/>
    <property type="match status" value="1"/>
</dbReference>
<evidence type="ECO:0000313" key="3">
    <source>
        <dbReference type="Proteomes" id="UP000095598"/>
    </source>
</evidence>
<dbReference type="EC" id="4.1.2.-" evidence="2"/>
<sequence>MKLYLDDVNFDTIKKVADIYPIDGITSNPSVLKKSGKTPVEQLRSVREFIGQDKMLMSQVVSTTAEDMIKEARVLKEIIADEKEEKYFVKLPANPQGIKAIRQLAAEGMRCNATAIYDVTQGYVALEAGAKALAPYVNRIDNLGGDGLDVTRDLQHIIDVNGYDAVIVPGSIKSVRQILECARIPVYGVAVAGDVFDGMLDNIVVDNAVDKFNSDFADLVGEGKTYLDLV</sequence>
<name>A0A173S2Q6_ANAHA</name>
<gene>
    <name evidence="2" type="primary">fsaA</name>
    <name evidence="2" type="ORF">ERS852425_00960</name>
</gene>
<reference evidence="2 3" key="1">
    <citation type="submission" date="2015-09" db="EMBL/GenBank/DDBJ databases">
        <authorList>
            <consortium name="Pathogen Informatics"/>
        </authorList>
    </citation>
    <scope>NUCLEOTIDE SEQUENCE [LARGE SCALE GENOMIC DNA]</scope>
    <source>
        <strain evidence="2 3">2789STDY5608868</strain>
    </source>
</reference>
<evidence type="ECO:0000313" key="2">
    <source>
        <dbReference type="EMBL" id="CUM84256.1"/>
    </source>
</evidence>
<proteinExistence type="predicted"/>
<dbReference type="Proteomes" id="UP000095598">
    <property type="component" value="Unassembled WGS sequence"/>
</dbReference>
<dbReference type="SUPFAM" id="SSF51569">
    <property type="entry name" value="Aldolase"/>
    <property type="match status" value="1"/>
</dbReference>
<dbReference type="RefSeq" id="WP_055258136.1">
    <property type="nucleotide sequence ID" value="NZ_CAXUGA010000007.1"/>
</dbReference>
<evidence type="ECO:0000256" key="1">
    <source>
        <dbReference type="ARBA" id="ARBA00023270"/>
    </source>
</evidence>
<keyword evidence="1" id="KW-0704">Schiff base</keyword>